<dbReference type="RefSeq" id="WP_033842532.1">
    <property type="nucleotide sequence ID" value="NZ_AP022557.1"/>
</dbReference>
<name>A0A679FP57_9BACL</name>
<proteinExistence type="predicted"/>
<evidence type="ECO:0000313" key="1">
    <source>
        <dbReference type="EMBL" id="BBW98392.1"/>
    </source>
</evidence>
<dbReference type="PANTHER" id="PTHR35586:SF1">
    <property type="entry name" value="SLL1691 PROTEIN"/>
    <property type="match status" value="1"/>
</dbReference>
<dbReference type="InterPro" id="IPR010106">
    <property type="entry name" value="RpnA"/>
</dbReference>
<organism evidence="1 2">
    <name type="scientific">Geobacillus subterraneus</name>
    <dbReference type="NCBI Taxonomy" id="129338"/>
    <lineage>
        <taxon>Bacteria</taxon>
        <taxon>Bacillati</taxon>
        <taxon>Bacillota</taxon>
        <taxon>Bacilli</taxon>
        <taxon>Bacillales</taxon>
        <taxon>Anoxybacillaceae</taxon>
        <taxon>Geobacillus</taxon>
    </lineage>
</organism>
<reference evidence="2" key="1">
    <citation type="journal article" date="2020" name="Microbiol. Resour. Announc.">
        <title>Complete Genome Sequence of Geobacillus sp. Strain E55-1, Isolated from Mine Geyser in Japan.</title>
        <authorList>
            <person name="Miyazaki K."/>
            <person name="Hase E."/>
            <person name="Tokito N."/>
        </authorList>
    </citation>
    <scope>NUCLEOTIDE SEQUENCE [LARGE SCALE GENOMIC DNA]</scope>
    <source>
        <strain evidence="2">E55-1</strain>
    </source>
</reference>
<dbReference type="Proteomes" id="UP000501421">
    <property type="component" value="Chromosome"/>
</dbReference>
<dbReference type="EMBL" id="AP022557">
    <property type="protein sequence ID" value="BBW98392.1"/>
    <property type="molecule type" value="Genomic_DNA"/>
</dbReference>
<gene>
    <name evidence="1" type="ORF">GsuE55_32250</name>
</gene>
<accession>A0A679FP57</accession>
<sequence length="302" mass="35681">MAIDHDRLFKELIRTFFEEFLLLFFPDMHEHIDFHHLSFLSEELFTDVTAGEKYRVDLLVETKLKGEDGLIIVHVETQGYVQPSFAERMFLYFSRLYESYRTRIVPIAVFHYDSLREEPSVFSMEFPFGEVLQFRFFPVALRKKQWREYIRQDNPVAAALLSQMGYTEREKVELKKEFLRMLVRLELDEARQRLLLGFFETYVKLTEEEEQQLQSEVKAMETKEREKVLELIISYEQKGKKEGLEEGVKRGLAQGMKQGMEQGMKQGMKRLIQTMAQKGMTAAEIAQLVDLSEEEVRSLLSE</sequence>
<dbReference type="NCBIfam" id="TIGR01784">
    <property type="entry name" value="T_den_put_tspse"/>
    <property type="match status" value="1"/>
</dbReference>
<evidence type="ECO:0000313" key="2">
    <source>
        <dbReference type="Proteomes" id="UP000501421"/>
    </source>
</evidence>
<dbReference type="AlphaFoldDB" id="A0A679FP57"/>
<keyword evidence="2" id="KW-1185">Reference proteome</keyword>
<protein>
    <submittedName>
        <fullName evidence="1">Transposase</fullName>
    </submittedName>
</protein>
<dbReference type="PANTHER" id="PTHR35586">
    <property type="entry name" value="SLL1691 PROTEIN"/>
    <property type="match status" value="1"/>
</dbReference>